<organism evidence="1 2">
    <name type="scientific">Candidatus Woesebacteria bacterium GW2011_GWB1_43_14</name>
    <dbReference type="NCBI Taxonomy" id="1618578"/>
    <lineage>
        <taxon>Bacteria</taxon>
        <taxon>Candidatus Woeseibacteriota</taxon>
    </lineage>
</organism>
<comment type="caution">
    <text evidence="1">The sequence shown here is derived from an EMBL/GenBank/DDBJ whole genome shotgun (WGS) entry which is preliminary data.</text>
</comment>
<dbReference type="AlphaFoldDB" id="A0A0G1DHE1"/>
<name>A0A0G1DHE1_9BACT</name>
<protein>
    <submittedName>
        <fullName evidence="1">Uncharacterized protein</fullName>
    </submittedName>
</protein>
<evidence type="ECO:0000313" key="1">
    <source>
        <dbReference type="EMBL" id="KKS97285.1"/>
    </source>
</evidence>
<dbReference type="EMBL" id="LCFQ01000013">
    <property type="protein sequence ID" value="KKS97285.1"/>
    <property type="molecule type" value="Genomic_DNA"/>
</dbReference>
<sequence>MLSTELVEEWRKWTIQDREEFLRVFLGLTTHVGWIKGFADQAEVDKFIDTYKFVDNLLVCASALIAYSRKP</sequence>
<proteinExistence type="predicted"/>
<gene>
    <name evidence="1" type="ORF">UV74_C0013G0407</name>
</gene>
<dbReference type="STRING" id="1618578.UV74_C0013G0407"/>
<reference evidence="1 2" key="1">
    <citation type="journal article" date="2015" name="Nature">
        <title>rRNA introns, odd ribosomes, and small enigmatic genomes across a large radiation of phyla.</title>
        <authorList>
            <person name="Brown C.T."/>
            <person name="Hug L.A."/>
            <person name="Thomas B.C."/>
            <person name="Sharon I."/>
            <person name="Castelle C.J."/>
            <person name="Singh A."/>
            <person name="Wilkins M.J."/>
            <person name="Williams K.H."/>
            <person name="Banfield J.F."/>
        </authorList>
    </citation>
    <scope>NUCLEOTIDE SEQUENCE [LARGE SCALE GENOMIC DNA]</scope>
</reference>
<accession>A0A0G1DHE1</accession>
<dbReference type="Proteomes" id="UP000034090">
    <property type="component" value="Unassembled WGS sequence"/>
</dbReference>
<evidence type="ECO:0000313" key="2">
    <source>
        <dbReference type="Proteomes" id="UP000034090"/>
    </source>
</evidence>